<evidence type="ECO:0000256" key="1">
    <source>
        <dbReference type="SAM" id="MobiDB-lite"/>
    </source>
</evidence>
<sequence>MKEEEKRIEKEQAAKAQNWKLPVCYDDEDDEDRSISLKDNIISGLPSCAAIIPISSTEEPDNSLSMRDEHLDTVPATESDEFIKSSVESLVSIQSESEGILENMCDMPFHDNYPLLDVSEDQFKDFSDSNDESTLIDDDSFSIDNIEYVEASPPNSELVSSEISSRSTTTHSDSSLYDSFIFDRSINSFPPNDRSDFYEFVDELTHIISPPEYDCFCFKDEPNLGDFTMDVVEDSFLT</sequence>
<evidence type="ECO:0008006" key="3">
    <source>
        <dbReference type="Google" id="ProtNLM"/>
    </source>
</evidence>
<name>A0A699K223_TANCI</name>
<gene>
    <name evidence="2" type="ORF">Tci_640193</name>
</gene>
<accession>A0A699K223</accession>
<dbReference type="AlphaFoldDB" id="A0A699K223"/>
<organism evidence="2">
    <name type="scientific">Tanacetum cinerariifolium</name>
    <name type="common">Dalmatian daisy</name>
    <name type="synonym">Chrysanthemum cinerariifolium</name>
    <dbReference type="NCBI Taxonomy" id="118510"/>
    <lineage>
        <taxon>Eukaryota</taxon>
        <taxon>Viridiplantae</taxon>
        <taxon>Streptophyta</taxon>
        <taxon>Embryophyta</taxon>
        <taxon>Tracheophyta</taxon>
        <taxon>Spermatophyta</taxon>
        <taxon>Magnoliopsida</taxon>
        <taxon>eudicotyledons</taxon>
        <taxon>Gunneridae</taxon>
        <taxon>Pentapetalae</taxon>
        <taxon>asterids</taxon>
        <taxon>campanulids</taxon>
        <taxon>Asterales</taxon>
        <taxon>Asteraceae</taxon>
        <taxon>Asteroideae</taxon>
        <taxon>Anthemideae</taxon>
        <taxon>Anthemidinae</taxon>
        <taxon>Tanacetum</taxon>
    </lineage>
</organism>
<dbReference type="EMBL" id="BKCJ010468029">
    <property type="protein sequence ID" value="GFA68221.1"/>
    <property type="molecule type" value="Genomic_DNA"/>
</dbReference>
<evidence type="ECO:0000313" key="2">
    <source>
        <dbReference type="EMBL" id="GFA68221.1"/>
    </source>
</evidence>
<feature type="region of interest" description="Disordered" evidence="1">
    <location>
        <begin position="153"/>
        <end position="173"/>
    </location>
</feature>
<proteinExistence type="predicted"/>
<feature type="compositionally biased region" description="Low complexity" evidence="1">
    <location>
        <begin position="156"/>
        <end position="173"/>
    </location>
</feature>
<reference evidence="2" key="1">
    <citation type="journal article" date="2019" name="Sci. Rep.">
        <title>Draft genome of Tanacetum cinerariifolium, the natural source of mosquito coil.</title>
        <authorList>
            <person name="Yamashiro T."/>
            <person name="Shiraishi A."/>
            <person name="Satake H."/>
            <person name="Nakayama K."/>
        </authorList>
    </citation>
    <scope>NUCLEOTIDE SEQUENCE</scope>
</reference>
<protein>
    <recommendedName>
        <fullName evidence="3">Reverse transcriptase domain-containing protein</fullName>
    </recommendedName>
</protein>
<feature type="non-terminal residue" evidence="2">
    <location>
        <position position="238"/>
    </location>
</feature>
<comment type="caution">
    <text evidence="2">The sequence shown here is derived from an EMBL/GenBank/DDBJ whole genome shotgun (WGS) entry which is preliminary data.</text>
</comment>